<dbReference type="GO" id="GO:0016740">
    <property type="term" value="F:transferase activity"/>
    <property type="evidence" value="ECO:0007669"/>
    <property type="project" value="UniProtKB-KW"/>
</dbReference>
<name>A0A4P6Q309_9ACTN</name>
<dbReference type="GO" id="GO:0003857">
    <property type="term" value="F:(3S)-3-hydroxyacyl-CoA dehydrogenase (NAD+) activity"/>
    <property type="evidence" value="ECO:0007669"/>
    <property type="project" value="TreeGrafter"/>
</dbReference>
<dbReference type="OrthoDB" id="5522043at2"/>
<dbReference type="AlphaFoldDB" id="A0A4P6Q309"/>
<dbReference type="KEGG" id="strr:EKD16_15755"/>
<dbReference type="PANTHER" id="PTHR13078:SF56">
    <property type="entry name" value="PEROXISOMAL MULTIFUNCTIONAL ENZYME TYPE 2"/>
    <property type="match status" value="1"/>
</dbReference>
<dbReference type="SUPFAM" id="SSF54637">
    <property type="entry name" value="Thioesterase/thiol ester dehydrase-isomerase"/>
    <property type="match status" value="2"/>
</dbReference>
<organism evidence="4 5">
    <name type="scientific">Streptomonospora litoralis</name>
    <dbReference type="NCBI Taxonomy" id="2498135"/>
    <lineage>
        <taxon>Bacteria</taxon>
        <taxon>Bacillati</taxon>
        <taxon>Actinomycetota</taxon>
        <taxon>Actinomycetes</taxon>
        <taxon>Streptosporangiales</taxon>
        <taxon>Nocardiopsidaceae</taxon>
        <taxon>Streptomonospora</taxon>
    </lineage>
</organism>
<feature type="region of interest" description="Disordered" evidence="2">
    <location>
        <begin position="1"/>
        <end position="23"/>
    </location>
</feature>
<evidence type="ECO:0000313" key="4">
    <source>
        <dbReference type="EMBL" id="QBI54923.1"/>
    </source>
</evidence>
<evidence type="ECO:0000313" key="5">
    <source>
        <dbReference type="Proteomes" id="UP000292235"/>
    </source>
</evidence>
<keyword evidence="5" id="KW-1185">Reference proteome</keyword>
<feature type="compositionally biased region" description="Low complexity" evidence="2">
    <location>
        <begin position="1"/>
        <end position="11"/>
    </location>
</feature>
<accession>A0A4P6Q309</accession>
<dbReference type="Proteomes" id="UP000292235">
    <property type="component" value="Chromosome"/>
</dbReference>
<dbReference type="GO" id="GO:0006635">
    <property type="term" value="P:fatty acid beta-oxidation"/>
    <property type="evidence" value="ECO:0007669"/>
    <property type="project" value="TreeGrafter"/>
</dbReference>
<dbReference type="EMBL" id="CP036455">
    <property type="protein sequence ID" value="QBI54923.1"/>
    <property type="molecule type" value="Genomic_DNA"/>
</dbReference>
<dbReference type="GO" id="GO:0004300">
    <property type="term" value="F:enoyl-CoA hydratase activity"/>
    <property type="evidence" value="ECO:0007669"/>
    <property type="project" value="TreeGrafter"/>
</dbReference>
<dbReference type="Gene3D" id="3.10.129.10">
    <property type="entry name" value="Hotdog Thioesterase"/>
    <property type="match status" value="1"/>
</dbReference>
<reference evidence="4 5" key="1">
    <citation type="submission" date="2019-02" db="EMBL/GenBank/DDBJ databases">
        <authorList>
            <person name="Khodamoradi S."/>
            <person name="Hahnke R.L."/>
            <person name="Kaempfer P."/>
            <person name="Schumann P."/>
            <person name="Rohde M."/>
            <person name="Steinert M."/>
            <person name="Luzhetskyy A."/>
            <person name="Wink J."/>
            <person name="Ruckert C."/>
        </authorList>
    </citation>
    <scope>NUCLEOTIDE SEQUENCE [LARGE SCALE GENOMIC DNA]</scope>
    <source>
        <strain evidence="4 5">M2</strain>
    </source>
</reference>
<dbReference type="GO" id="GO:0044594">
    <property type="term" value="F:17-beta-hydroxysteroid dehydrogenase (NAD+) activity"/>
    <property type="evidence" value="ECO:0007669"/>
    <property type="project" value="TreeGrafter"/>
</dbReference>
<dbReference type="Pfam" id="PF01575">
    <property type="entry name" value="MaoC_dehydratas"/>
    <property type="match status" value="1"/>
</dbReference>
<dbReference type="PANTHER" id="PTHR13078">
    <property type="entry name" value="PEROXISOMAL MULTIFUNCTIONAL ENZYME TYPE 2-RELATED"/>
    <property type="match status" value="1"/>
</dbReference>
<comment type="similarity">
    <text evidence="1">Belongs to the enoyl-CoA hydratase/isomerase family.</text>
</comment>
<dbReference type="RefSeq" id="WP_131099019.1">
    <property type="nucleotide sequence ID" value="NZ_CP036455.1"/>
</dbReference>
<proteinExistence type="inferred from homology"/>
<keyword evidence="4" id="KW-0808">Transferase</keyword>
<gene>
    <name evidence="4" type="ORF">EKD16_15755</name>
</gene>
<dbReference type="InterPro" id="IPR002539">
    <property type="entry name" value="MaoC-like_dom"/>
</dbReference>
<dbReference type="InterPro" id="IPR029069">
    <property type="entry name" value="HotDog_dom_sf"/>
</dbReference>
<sequence length="294" mass="29876">MTAPRPATDDTAPPPEPAPASHVMADGSRMALHRAALRADLGPASTPEPSPIYPFVLAHPVADATVRGMADDGAESPSVVHLGQEIRIRRLPRPAEEIGAAPEVLAVRAQPGGCNVAVRITLTDAAGEPVAVLLSTVLLSGASPAPFGTAHRMSAPARSGSGEAVGVTHRLSEEWIADYAEASGDRNPIHLDPAAARAAGFDTVIAHGMGVLGLACEEVVDRFAAGSPARVRSIGARFSAPVGAGEPLTMALEPDADPAGGPVAFSCRTGRGLAVKGGWVELHPARGAAEPDDG</sequence>
<evidence type="ECO:0000259" key="3">
    <source>
        <dbReference type="Pfam" id="PF01575"/>
    </source>
</evidence>
<feature type="domain" description="MaoC-like" evidence="3">
    <location>
        <begin position="170"/>
        <end position="253"/>
    </location>
</feature>
<evidence type="ECO:0000256" key="2">
    <source>
        <dbReference type="SAM" id="MobiDB-lite"/>
    </source>
</evidence>
<protein>
    <submittedName>
        <fullName evidence="4">Bifunctional enoyl-CoA hydratase/phosphate acetyltransferase</fullName>
    </submittedName>
</protein>
<evidence type="ECO:0000256" key="1">
    <source>
        <dbReference type="ARBA" id="ARBA00005254"/>
    </source>
</evidence>